<name>A0ACC1LDM8_9FUNG</name>
<organism evidence="1 2">
    <name type="scientific">Coemansia helicoidea</name>
    <dbReference type="NCBI Taxonomy" id="1286919"/>
    <lineage>
        <taxon>Eukaryota</taxon>
        <taxon>Fungi</taxon>
        <taxon>Fungi incertae sedis</taxon>
        <taxon>Zoopagomycota</taxon>
        <taxon>Kickxellomycotina</taxon>
        <taxon>Kickxellomycetes</taxon>
        <taxon>Kickxellales</taxon>
        <taxon>Kickxellaceae</taxon>
        <taxon>Coemansia</taxon>
    </lineage>
</organism>
<keyword evidence="2" id="KW-1185">Reference proteome</keyword>
<evidence type="ECO:0000313" key="2">
    <source>
        <dbReference type="Proteomes" id="UP001140087"/>
    </source>
</evidence>
<accession>A0ACC1LDM8</accession>
<reference evidence="1" key="1">
    <citation type="submission" date="2022-07" db="EMBL/GenBank/DDBJ databases">
        <title>Phylogenomic reconstructions and comparative analyses of Kickxellomycotina fungi.</title>
        <authorList>
            <person name="Reynolds N.K."/>
            <person name="Stajich J.E."/>
            <person name="Barry K."/>
            <person name="Grigoriev I.V."/>
            <person name="Crous P."/>
            <person name="Smith M.E."/>
        </authorList>
    </citation>
    <scope>NUCLEOTIDE SEQUENCE</scope>
    <source>
        <strain evidence="1">BCRC 34780</strain>
    </source>
</reference>
<sequence length="375" mass="41236">MRTEDTDGRPGKAADAAAALPSYDDVMQSVHEEQAASSRGQASTSTAAAAATAPSEVGPFSAGKGAPRDSTGAAARESVEAQPLLVPHGYSHSGGSGGGPEALSSRDFFSSLEYKRTSKGYSSADPLLNTDARALRRFIAETNERPRVTIYVEGSHMEERPTGRRTVVTMPQNQSQSQNQQEAGVYQQEADTRREKVVDFGFVLELTPFIHSSGSLYTAQRQQPQQAGGEAYEIDAVLEDYVQSDNVLKEICVQKKAIWDYEAARRLIIDFVRNAVGYPHTVSVQFPMENDRIRVKSHSAIGRVWRHPVTSFLCCITCACAIGWPVRHIATQRWRNRLMSDFVVLVAPHDFVARHADFIRTQVVWSTSPFTIVSS</sequence>
<protein>
    <submittedName>
        <fullName evidence="1">Uncharacterized protein</fullName>
    </submittedName>
</protein>
<evidence type="ECO:0000313" key="1">
    <source>
        <dbReference type="EMBL" id="KAJ2805504.1"/>
    </source>
</evidence>
<proteinExistence type="predicted"/>
<comment type="caution">
    <text evidence="1">The sequence shown here is derived from an EMBL/GenBank/DDBJ whole genome shotgun (WGS) entry which is preliminary data.</text>
</comment>
<gene>
    <name evidence="1" type="ORF">H4R21_001236</name>
</gene>
<dbReference type="Proteomes" id="UP001140087">
    <property type="component" value="Unassembled WGS sequence"/>
</dbReference>
<dbReference type="EMBL" id="JANBUN010000237">
    <property type="protein sequence ID" value="KAJ2805504.1"/>
    <property type="molecule type" value="Genomic_DNA"/>
</dbReference>